<evidence type="ECO:0000256" key="8">
    <source>
        <dbReference type="ARBA" id="ARBA00022824"/>
    </source>
</evidence>
<comment type="subcellular location">
    <subcellularLocation>
        <location evidence="1 11">Endoplasmic reticulum membrane</location>
        <topology evidence="1 11">Multi-pass membrane protein</topology>
    </subcellularLocation>
</comment>
<comment type="pathway">
    <text evidence="2 11">Glycolipid biosynthesis; glycosylphosphatidylinositol-anchor biosynthesis.</text>
</comment>
<evidence type="ECO:0000256" key="3">
    <source>
        <dbReference type="ARBA" id="ARBA00011071"/>
    </source>
</evidence>
<proteinExistence type="inferred from homology"/>
<keyword evidence="10 11" id="KW-0472">Membrane</keyword>
<evidence type="ECO:0000313" key="13">
    <source>
        <dbReference type="EnsemblPlants" id="KEH41963"/>
    </source>
</evidence>
<reference evidence="13" key="3">
    <citation type="submission" date="2015-04" db="UniProtKB">
        <authorList>
            <consortium name="EnsemblPlants"/>
        </authorList>
    </citation>
    <scope>IDENTIFICATION</scope>
    <source>
        <strain evidence="13">cv. Jemalong A17</strain>
    </source>
</reference>
<gene>
    <name evidence="12" type="ordered locus">MTR_1g058230</name>
</gene>
<dbReference type="EMBL" id="CM001217">
    <property type="protein sequence ID" value="KEH41963.1"/>
    <property type="molecule type" value="Genomic_DNA"/>
</dbReference>
<dbReference type="PANTHER" id="PTHR12886:SF0">
    <property type="entry name" value="GPI MANNOSYLTRANSFERASE 1"/>
    <property type="match status" value="1"/>
</dbReference>
<evidence type="ECO:0000256" key="6">
    <source>
        <dbReference type="ARBA" id="ARBA00022679"/>
    </source>
</evidence>
<feature type="transmembrane region" description="Helical" evidence="11">
    <location>
        <begin position="323"/>
        <end position="342"/>
    </location>
</feature>
<dbReference type="GO" id="GO:0000030">
    <property type="term" value="F:mannosyltransferase activity"/>
    <property type="evidence" value="ECO:0000318"/>
    <property type="project" value="GO_Central"/>
</dbReference>
<keyword evidence="8 11" id="KW-0256">Endoplasmic reticulum</keyword>
<dbReference type="AlphaFoldDB" id="A0A072VKM3"/>
<dbReference type="GO" id="GO:0005789">
    <property type="term" value="C:endoplasmic reticulum membrane"/>
    <property type="evidence" value="ECO:0007669"/>
    <property type="project" value="UniProtKB-SubCell"/>
</dbReference>
<feature type="transmembrane region" description="Helical" evidence="11">
    <location>
        <begin position="66"/>
        <end position="86"/>
    </location>
</feature>
<feature type="transmembrane region" description="Helical" evidence="11">
    <location>
        <begin position="95"/>
        <end position="113"/>
    </location>
</feature>
<reference evidence="12 14" key="1">
    <citation type="journal article" date="2011" name="Nature">
        <title>The Medicago genome provides insight into the evolution of rhizobial symbioses.</title>
        <authorList>
            <person name="Young N.D."/>
            <person name="Debelle F."/>
            <person name="Oldroyd G.E."/>
            <person name="Geurts R."/>
            <person name="Cannon S.B."/>
            <person name="Udvardi M.K."/>
            <person name="Benedito V.A."/>
            <person name="Mayer K.F."/>
            <person name="Gouzy J."/>
            <person name="Schoof H."/>
            <person name="Van de Peer Y."/>
            <person name="Proost S."/>
            <person name="Cook D.R."/>
            <person name="Meyers B.C."/>
            <person name="Spannagl M."/>
            <person name="Cheung F."/>
            <person name="De Mita S."/>
            <person name="Krishnakumar V."/>
            <person name="Gundlach H."/>
            <person name="Zhou S."/>
            <person name="Mudge J."/>
            <person name="Bharti A.K."/>
            <person name="Murray J.D."/>
            <person name="Naoumkina M.A."/>
            <person name="Rosen B."/>
            <person name="Silverstein K.A."/>
            <person name="Tang H."/>
            <person name="Rombauts S."/>
            <person name="Zhao P.X."/>
            <person name="Zhou P."/>
            <person name="Barbe V."/>
            <person name="Bardou P."/>
            <person name="Bechner M."/>
            <person name="Bellec A."/>
            <person name="Berger A."/>
            <person name="Berges H."/>
            <person name="Bidwell S."/>
            <person name="Bisseling T."/>
            <person name="Choisne N."/>
            <person name="Couloux A."/>
            <person name="Denny R."/>
            <person name="Deshpande S."/>
            <person name="Dai X."/>
            <person name="Doyle J.J."/>
            <person name="Dudez A.M."/>
            <person name="Farmer A.D."/>
            <person name="Fouteau S."/>
            <person name="Franken C."/>
            <person name="Gibelin C."/>
            <person name="Gish J."/>
            <person name="Goldstein S."/>
            <person name="Gonzalez A.J."/>
            <person name="Green P.J."/>
            <person name="Hallab A."/>
            <person name="Hartog M."/>
            <person name="Hua A."/>
            <person name="Humphray S.J."/>
            <person name="Jeong D.H."/>
            <person name="Jing Y."/>
            <person name="Jocker A."/>
            <person name="Kenton S.M."/>
            <person name="Kim D.J."/>
            <person name="Klee K."/>
            <person name="Lai H."/>
            <person name="Lang C."/>
            <person name="Lin S."/>
            <person name="Macmil S.L."/>
            <person name="Magdelenat G."/>
            <person name="Matthews L."/>
            <person name="McCorrison J."/>
            <person name="Monaghan E.L."/>
            <person name="Mun J.H."/>
            <person name="Najar F.Z."/>
            <person name="Nicholson C."/>
            <person name="Noirot C."/>
            <person name="O'Bleness M."/>
            <person name="Paule C.R."/>
            <person name="Poulain J."/>
            <person name="Prion F."/>
            <person name="Qin B."/>
            <person name="Qu C."/>
            <person name="Retzel E.F."/>
            <person name="Riddle C."/>
            <person name="Sallet E."/>
            <person name="Samain S."/>
            <person name="Samson N."/>
            <person name="Sanders I."/>
            <person name="Saurat O."/>
            <person name="Scarpelli C."/>
            <person name="Schiex T."/>
            <person name="Segurens B."/>
            <person name="Severin A.J."/>
            <person name="Sherrier D.J."/>
            <person name="Shi R."/>
            <person name="Sims S."/>
            <person name="Singer S.R."/>
            <person name="Sinharoy S."/>
            <person name="Sterck L."/>
            <person name="Viollet A."/>
            <person name="Wang B.B."/>
            <person name="Wang K."/>
            <person name="Wang M."/>
            <person name="Wang X."/>
            <person name="Warfsmann J."/>
            <person name="Weissenbach J."/>
            <person name="White D.D."/>
            <person name="White J.D."/>
            <person name="Wiley G.B."/>
            <person name="Wincker P."/>
            <person name="Xing Y."/>
            <person name="Yang L."/>
            <person name="Yao Z."/>
            <person name="Ying F."/>
            <person name="Zhai J."/>
            <person name="Zhou L."/>
            <person name="Zuber A."/>
            <person name="Denarie J."/>
            <person name="Dixon R.A."/>
            <person name="May G.D."/>
            <person name="Schwartz D.C."/>
            <person name="Rogers J."/>
            <person name="Quetier F."/>
            <person name="Town C.D."/>
            <person name="Roe B.A."/>
        </authorList>
    </citation>
    <scope>NUCLEOTIDE SEQUENCE [LARGE SCALE GENOMIC DNA]</scope>
    <source>
        <strain evidence="12">A17</strain>
        <strain evidence="13 14">cv. Jemalong A17</strain>
    </source>
</reference>
<evidence type="ECO:0000256" key="9">
    <source>
        <dbReference type="ARBA" id="ARBA00022989"/>
    </source>
</evidence>
<keyword evidence="14" id="KW-1185">Reference proteome</keyword>
<keyword evidence="5 11" id="KW-0328">Glycosyltransferase</keyword>
<feature type="transmembrane region" description="Helical" evidence="11">
    <location>
        <begin position="349"/>
        <end position="371"/>
    </location>
</feature>
<accession>A0A072VKM3</accession>
<evidence type="ECO:0000256" key="4">
    <source>
        <dbReference type="ARBA" id="ARBA00022502"/>
    </source>
</evidence>
<dbReference type="GO" id="GO:0051751">
    <property type="term" value="F:alpha-1,4-mannosyltransferase activity"/>
    <property type="evidence" value="ECO:0007669"/>
    <property type="project" value="InterPro"/>
</dbReference>
<feature type="transmembrane region" description="Helical" evidence="11">
    <location>
        <begin position="383"/>
        <end position="402"/>
    </location>
</feature>
<comment type="similarity">
    <text evidence="3 11">Belongs to the PIGM family.</text>
</comment>
<name>A0A072VKM3_MEDTR</name>
<evidence type="ECO:0000313" key="14">
    <source>
        <dbReference type="Proteomes" id="UP000002051"/>
    </source>
</evidence>
<evidence type="ECO:0000256" key="5">
    <source>
        <dbReference type="ARBA" id="ARBA00022676"/>
    </source>
</evidence>
<evidence type="ECO:0000256" key="7">
    <source>
        <dbReference type="ARBA" id="ARBA00022692"/>
    </source>
</evidence>
<feature type="transmembrane region" description="Helical" evidence="11">
    <location>
        <begin position="125"/>
        <end position="144"/>
    </location>
</feature>
<evidence type="ECO:0000313" key="12">
    <source>
        <dbReference type="EMBL" id="KEH41963.1"/>
    </source>
</evidence>
<evidence type="ECO:0000256" key="2">
    <source>
        <dbReference type="ARBA" id="ARBA00004687"/>
    </source>
</evidence>
<dbReference type="STRING" id="3880.A0A072VKM3"/>
<protein>
    <recommendedName>
        <fullName evidence="11">GPI mannosyltransferase 1</fullName>
        <ecNumber evidence="11">2.4.1.-</ecNumber>
    </recommendedName>
    <alternativeName>
        <fullName evidence="11">GPI mannosyltransferase I</fullName>
    </alternativeName>
</protein>
<dbReference type="HOGENOM" id="CLU_024220_3_1_1"/>
<dbReference type="GO" id="GO:0006506">
    <property type="term" value="P:GPI anchor biosynthetic process"/>
    <property type="evidence" value="ECO:0000318"/>
    <property type="project" value="GO_Central"/>
</dbReference>
<comment type="function">
    <text evidence="11">Catalytic subunit of the glycosylphosphatidylinositol-mannosyltransferase I complex which catalyzes the transfer of the first mannose, via an alpha-1,4 bond from a dolichol-phosphate-mannose (Dol-P-Man) to the glucosaminyl acyl phosphatidylinositol (GlcN-(acyl)PI) intermediate to generate alpha-D-Man-(1-&gt;4)-alpha-D-GlcN-(1-&gt;6)-(1-radyl,2-acyl-sn-glycero-3-phospho)-2-acyl-inositol and participates in the sixth step of the glycosylphosphatidylinositol-anchor biosynthesis.</text>
</comment>
<feature type="transmembrane region" description="Helical" evidence="11">
    <location>
        <begin position="221"/>
        <end position="242"/>
    </location>
</feature>
<keyword evidence="7 11" id="KW-0812">Transmembrane</keyword>
<reference evidence="12 14" key="2">
    <citation type="journal article" date="2014" name="BMC Genomics">
        <title>An improved genome release (version Mt4.0) for the model legume Medicago truncatula.</title>
        <authorList>
            <person name="Tang H."/>
            <person name="Krishnakumar V."/>
            <person name="Bidwell S."/>
            <person name="Rosen B."/>
            <person name="Chan A."/>
            <person name="Zhou S."/>
            <person name="Gentzbittel L."/>
            <person name="Childs K.L."/>
            <person name="Yandell M."/>
            <person name="Gundlach H."/>
            <person name="Mayer K.F."/>
            <person name="Schwartz D.C."/>
            <person name="Town C.D."/>
        </authorList>
    </citation>
    <scope>GENOME REANNOTATION</scope>
    <source>
        <strain evidence="12">A17</strain>
        <strain evidence="13 14">cv. Jemalong A17</strain>
    </source>
</reference>
<evidence type="ECO:0000256" key="11">
    <source>
        <dbReference type="RuleBase" id="RU365064"/>
    </source>
</evidence>
<evidence type="ECO:0000256" key="10">
    <source>
        <dbReference type="ARBA" id="ARBA00023136"/>
    </source>
</evidence>
<dbReference type="UniPathway" id="UPA00196"/>
<dbReference type="PANTHER" id="PTHR12886">
    <property type="entry name" value="PIG-M MANNOSYLTRANSFERASE"/>
    <property type="match status" value="1"/>
</dbReference>
<dbReference type="GO" id="GO:1990529">
    <property type="term" value="C:glycosylphosphatidylinositol-mannosyltransferase I complex"/>
    <property type="evidence" value="ECO:0000318"/>
    <property type="project" value="GO_Central"/>
</dbReference>
<organism evidence="12 14">
    <name type="scientific">Medicago truncatula</name>
    <name type="common">Barrel medic</name>
    <name type="synonym">Medicago tribuloides</name>
    <dbReference type="NCBI Taxonomy" id="3880"/>
    <lineage>
        <taxon>Eukaryota</taxon>
        <taxon>Viridiplantae</taxon>
        <taxon>Streptophyta</taxon>
        <taxon>Embryophyta</taxon>
        <taxon>Tracheophyta</taxon>
        <taxon>Spermatophyta</taxon>
        <taxon>Magnoliopsida</taxon>
        <taxon>eudicotyledons</taxon>
        <taxon>Gunneridae</taxon>
        <taxon>Pentapetalae</taxon>
        <taxon>rosids</taxon>
        <taxon>fabids</taxon>
        <taxon>Fabales</taxon>
        <taxon>Fabaceae</taxon>
        <taxon>Papilionoideae</taxon>
        <taxon>50 kb inversion clade</taxon>
        <taxon>NPAAA clade</taxon>
        <taxon>Hologalegina</taxon>
        <taxon>IRL clade</taxon>
        <taxon>Trifolieae</taxon>
        <taxon>Medicago</taxon>
    </lineage>
</organism>
<keyword evidence="6 11" id="KW-0808">Transferase</keyword>
<dbReference type="Proteomes" id="UP000002051">
    <property type="component" value="Unassembled WGS sequence"/>
</dbReference>
<feature type="transmembrane region" description="Helical" evidence="11">
    <location>
        <begin position="156"/>
        <end position="175"/>
    </location>
</feature>
<dbReference type="EnsemblPlants" id="KEH41963">
    <property type="protein sequence ID" value="KEH41963"/>
    <property type="gene ID" value="MTR_1g058230"/>
</dbReference>
<dbReference type="GO" id="GO:0004376">
    <property type="term" value="F:GPI mannosyltransferase activity"/>
    <property type="evidence" value="ECO:0007669"/>
    <property type="project" value="InterPro"/>
</dbReference>
<feature type="transmembrane region" description="Helical" evidence="11">
    <location>
        <begin position="285"/>
        <end position="303"/>
    </location>
</feature>
<sequence>MVALLLYGEWQDAHMEVRYTDVDYIVFSDAASLVASGFSPYQRTTYRYSPLLAFLLLPNHFIHRSWGKFLFSSADILVGYFIYYILKLQKVPENLCNYSVMAWLLNPFTFTIGTRGNCEPVVSAMLLWIIVCLMKGMVLLLYWIKLIVLLACYSNVQFLALIYPIIYSIPIILVLDPNFFPSGQKPVLRNWSTFQKERPEDRNGLFTPLNFLKSLFTRNRMMFGLVSGLVFLLCTGLFYCLYGWEFLHEALLYHLTRTDPRHNFSIYFYHIYLHYGNDISVVEKLVSFLPQFLVQLVLIFSFARDLPFCLFVQTVSFVAFNKVITAQYFVWFFCLLPLILPWSKMKLKWGGLSCILLWIGAQTHWLLWGYLLEFKGKNVFLQLWAASLLFLAANIFILVMIIRQHNCSSVFKALENTHSKHTRNNFGRLRMHGQDYNN</sequence>
<keyword evidence="4 11" id="KW-0337">GPI-anchor biosynthesis</keyword>
<evidence type="ECO:0000256" key="1">
    <source>
        <dbReference type="ARBA" id="ARBA00004477"/>
    </source>
</evidence>
<dbReference type="Pfam" id="PF05007">
    <property type="entry name" value="Mannosyl_trans"/>
    <property type="match status" value="1"/>
</dbReference>
<dbReference type="InterPro" id="IPR007704">
    <property type="entry name" value="PIG-M"/>
</dbReference>
<keyword evidence="9 11" id="KW-1133">Transmembrane helix</keyword>
<dbReference type="EC" id="2.4.1.-" evidence="11"/>